<protein>
    <recommendedName>
        <fullName evidence="2">MurNAc-LAA domain-containing protein</fullName>
    </recommendedName>
</protein>
<dbReference type="Proteomes" id="UP000676917">
    <property type="component" value="Unassembled WGS sequence"/>
</dbReference>
<dbReference type="Pfam" id="PF01520">
    <property type="entry name" value="Amidase_3"/>
    <property type="match status" value="1"/>
</dbReference>
<dbReference type="AlphaFoldDB" id="A0A920C6L2"/>
<dbReference type="SUPFAM" id="SSF53187">
    <property type="entry name" value="Zn-dependent exopeptidases"/>
    <property type="match status" value="1"/>
</dbReference>
<keyword evidence="1" id="KW-0378">Hydrolase</keyword>
<dbReference type="PANTHER" id="PTHR30404">
    <property type="entry name" value="N-ACETYLMURAMOYL-L-ALANINE AMIDASE"/>
    <property type="match status" value="1"/>
</dbReference>
<dbReference type="GO" id="GO:0008745">
    <property type="term" value="F:N-acetylmuramoyl-L-alanine amidase activity"/>
    <property type="evidence" value="ECO:0007669"/>
    <property type="project" value="InterPro"/>
</dbReference>
<evidence type="ECO:0000313" key="4">
    <source>
        <dbReference type="Proteomes" id="UP000676917"/>
    </source>
</evidence>
<proteinExistence type="predicted"/>
<dbReference type="Gene3D" id="3.40.630.40">
    <property type="entry name" value="Zn-dependent exopeptidases"/>
    <property type="match status" value="1"/>
</dbReference>
<dbReference type="GO" id="GO:0030288">
    <property type="term" value="C:outer membrane-bounded periplasmic space"/>
    <property type="evidence" value="ECO:0007669"/>
    <property type="project" value="TreeGrafter"/>
</dbReference>
<dbReference type="PANTHER" id="PTHR30404:SF0">
    <property type="entry name" value="N-ACETYLMURAMOYL-L-ALANINE AMIDASE AMIC"/>
    <property type="match status" value="1"/>
</dbReference>
<organism evidence="3 4">
    <name type="scientific">Ornithinibacillus bavariensis</name>
    <dbReference type="NCBI Taxonomy" id="545502"/>
    <lineage>
        <taxon>Bacteria</taxon>
        <taxon>Bacillati</taxon>
        <taxon>Bacillota</taxon>
        <taxon>Bacilli</taxon>
        <taxon>Bacillales</taxon>
        <taxon>Bacillaceae</taxon>
        <taxon>Ornithinibacillus</taxon>
    </lineage>
</organism>
<evidence type="ECO:0000259" key="2">
    <source>
        <dbReference type="SMART" id="SM00646"/>
    </source>
</evidence>
<evidence type="ECO:0000313" key="3">
    <source>
        <dbReference type="EMBL" id="GIO26713.1"/>
    </source>
</evidence>
<evidence type="ECO:0000256" key="1">
    <source>
        <dbReference type="ARBA" id="ARBA00022801"/>
    </source>
</evidence>
<dbReference type="SMART" id="SM00646">
    <property type="entry name" value="Ami_3"/>
    <property type="match status" value="1"/>
</dbReference>
<gene>
    <name evidence="3" type="ORF">J43TS3_13240</name>
</gene>
<sequence length="219" mass="24590">MKYSCIFLVLVILFNIALFPLSTLAERNKDNKSEVFLPKGLLSGYTIVIDPGHGGKDPGALGQQNILEKDMILVVSLRIAEQLKQAGATVILTREDDSFVSLQQRVQLSNQNHADAFISIHFNAYNEDYVGGFHTYYYRNGERLAQTIQKTLAEKIHLRNRGVIHHGYTVLRENHQPAVLIELGFITNKKELATIQTDAYQNSVAEAIMEALVEYLGSK</sequence>
<dbReference type="EMBL" id="BORP01000002">
    <property type="protein sequence ID" value="GIO26713.1"/>
    <property type="molecule type" value="Genomic_DNA"/>
</dbReference>
<comment type="caution">
    <text evidence="3">The sequence shown here is derived from an EMBL/GenBank/DDBJ whole genome shotgun (WGS) entry which is preliminary data.</text>
</comment>
<dbReference type="InterPro" id="IPR002508">
    <property type="entry name" value="MurNAc-LAA_cat"/>
</dbReference>
<keyword evidence="4" id="KW-1185">Reference proteome</keyword>
<feature type="domain" description="MurNAc-LAA" evidence="2">
    <location>
        <begin position="106"/>
        <end position="213"/>
    </location>
</feature>
<name>A0A920C6L2_9BACI</name>
<dbReference type="InterPro" id="IPR050695">
    <property type="entry name" value="N-acetylmuramoyl_amidase_3"/>
</dbReference>
<dbReference type="GO" id="GO:0009253">
    <property type="term" value="P:peptidoglycan catabolic process"/>
    <property type="evidence" value="ECO:0007669"/>
    <property type="project" value="InterPro"/>
</dbReference>
<reference evidence="3" key="1">
    <citation type="submission" date="2021-03" db="EMBL/GenBank/DDBJ databases">
        <title>Antimicrobial resistance genes in bacteria isolated from Japanese honey, and their potential for conferring macrolide and lincosamide resistance in the American foulbrood pathogen Paenibacillus larvae.</title>
        <authorList>
            <person name="Okamoto M."/>
            <person name="Kumagai M."/>
            <person name="Kanamori H."/>
            <person name="Takamatsu D."/>
        </authorList>
    </citation>
    <scope>NUCLEOTIDE SEQUENCE</scope>
    <source>
        <strain evidence="3">J43TS3</strain>
    </source>
</reference>
<dbReference type="CDD" id="cd02696">
    <property type="entry name" value="MurNAc-LAA"/>
    <property type="match status" value="1"/>
</dbReference>
<dbReference type="RefSeq" id="WP_212920226.1">
    <property type="nucleotide sequence ID" value="NZ_BORP01000002.1"/>
</dbReference>
<accession>A0A920C6L2</accession>